<evidence type="ECO:0000256" key="13">
    <source>
        <dbReference type="RuleBase" id="RU361169"/>
    </source>
</evidence>
<keyword evidence="7" id="KW-0677">Repeat</keyword>
<evidence type="ECO:0000256" key="8">
    <source>
        <dbReference type="ARBA" id="ARBA00022801"/>
    </source>
</evidence>
<comment type="similarity">
    <text evidence="2 13">Belongs to the glycosyl hydrolase 28 family.</text>
</comment>
<keyword evidence="4" id="KW-0134">Cell wall</keyword>
<proteinExistence type="inferred from homology"/>
<keyword evidence="9 13" id="KW-0326">Glycosidase</keyword>
<evidence type="ECO:0000256" key="2">
    <source>
        <dbReference type="ARBA" id="ARBA00008834"/>
    </source>
</evidence>
<dbReference type="AlphaFoldDB" id="A0A8K0HKF7"/>
<dbReference type="EC" id="3.2.1.15" evidence="3"/>
<keyword evidence="8 13" id="KW-0378">Hydrolase</keyword>
<dbReference type="Proteomes" id="UP000796880">
    <property type="component" value="Unassembled WGS sequence"/>
</dbReference>
<dbReference type="GO" id="GO:0004650">
    <property type="term" value="F:polygalacturonase activity"/>
    <property type="evidence" value="ECO:0007669"/>
    <property type="project" value="UniProtKB-EC"/>
</dbReference>
<sequence>MACSIYYLTNIKTAMGHFALALILGLACAIFACSKSNEDAICFDVMDYGAVCDGTTDDSQAFFKAWNAACSSETENPSIIIPKQTFLVNPVVFRGPCKAKNINFLILGRVLAPDSPQAWEGLDPSQWLVFHGVSGLRVSGSGLIDGRGNGWWEQSCRDHPDLEGCTSLAPTALNLISCKRSSLKDIHFVNSSQTHVLIMGCDGMDIGNLMIQAPEISPNTDGIHIQASNDVIISNITVGTGDDCISIGDSTSNIYISNVGCGPGHGISIGSLGKSGNMVQVENIHVSKVYLKGTTNGVRIKTWQVGKGYVRGVTFKDLYFDSVENPIIIDQNYCNIRGACKELQSGVHISDVVFINFYGTSSTDVAINLNCSRSVACTEILLKSIQLTSASIGHTLTSNCTNAFGYTFGMVQPQPCLQI</sequence>
<evidence type="ECO:0000256" key="9">
    <source>
        <dbReference type="ARBA" id="ARBA00023295"/>
    </source>
</evidence>
<dbReference type="InterPro" id="IPR006626">
    <property type="entry name" value="PbH1"/>
</dbReference>
<dbReference type="FunFam" id="2.160.20.10:FF:000032">
    <property type="entry name" value="Pectin lyase-like superfamily protein"/>
    <property type="match status" value="1"/>
</dbReference>
<dbReference type="GO" id="GO:0071555">
    <property type="term" value="P:cell wall organization"/>
    <property type="evidence" value="ECO:0007669"/>
    <property type="project" value="UniProtKB-KW"/>
</dbReference>
<dbReference type="Pfam" id="PF00295">
    <property type="entry name" value="Glyco_hydro_28"/>
    <property type="match status" value="1"/>
</dbReference>
<comment type="catalytic activity">
    <reaction evidence="11">
        <text>(1,4-alpha-D-galacturonosyl)n+m + H2O = (1,4-alpha-D-galacturonosyl)n + (1,4-alpha-D-galacturonosyl)m.</text>
        <dbReference type="EC" id="3.2.1.15"/>
    </reaction>
</comment>
<gene>
    <name evidence="14" type="ORF">FNV43_RR04134</name>
</gene>
<evidence type="ECO:0000256" key="3">
    <source>
        <dbReference type="ARBA" id="ARBA00012736"/>
    </source>
</evidence>
<accession>A0A8K0HKF7</accession>
<dbReference type="InterPro" id="IPR012334">
    <property type="entry name" value="Pectin_lyas_fold"/>
</dbReference>
<evidence type="ECO:0000313" key="14">
    <source>
        <dbReference type="EMBL" id="KAF3453693.1"/>
    </source>
</evidence>
<evidence type="ECO:0000313" key="15">
    <source>
        <dbReference type="Proteomes" id="UP000796880"/>
    </source>
</evidence>
<dbReference type="InterPro" id="IPR011050">
    <property type="entry name" value="Pectin_lyase_fold/virulence"/>
</dbReference>
<dbReference type="SMART" id="SM00710">
    <property type="entry name" value="PbH1"/>
    <property type="match status" value="6"/>
</dbReference>
<evidence type="ECO:0000256" key="1">
    <source>
        <dbReference type="ARBA" id="ARBA00004191"/>
    </source>
</evidence>
<dbReference type="Gene3D" id="2.160.20.10">
    <property type="entry name" value="Single-stranded right-handed beta-helix, Pectin lyase-like"/>
    <property type="match status" value="1"/>
</dbReference>
<evidence type="ECO:0000256" key="11">
    <source>
        <dbReference type="ARBA" id="ARBA00034074"/>
    </source>
</evidence>
<evidence type="ECO:0000256" key="12">
    <source>
        <dbReference type="PROSITE-ProRule" id="PRU10052"/>
    </source>
</evidence>
<evidence type="ECO:0000256" key="7">
    <source>
        <dbReference type="ARBA" id="ARBA00022737"/>
    </source>
</evidence>
<dbReference type="GO" id="GO:0005975">
    <property type="term" value="P:carbohydrate metabolic process"/>
    <property type="evidence" value="ECO:0007669"/>
    <property type="project" value="InterPro"/>
</dbReference>
<dbReference type="OrthoDB" id="187139at2759"/>
<keyword evidence="5" id="KW-0964">Secreted</keyword>
<evidence type="ECO:0000256" key="5">
    <source>
        <dbReference type="ARBA" id="ARBA00022525"/>
    </source>
</evidence>
<evidence type="ECO:0000256" key="10">
    <source>
        <dbReference type="ARBA" id="ARBA00023316"/>
    </source>
</evidence>
<keyword evidence="6" id="KW-0732">Signal</keyword>
<dbReference type="SUPFAM" id="SSF51126">
    <property type="entry name" value="Pectin lyase-like"/>
    <property type="match status" value="1"/>
</dbReference>
<feature type="active site" evidence="12">
    <location>
        <position position="265"/>
    </location>
</feature>
<dbReference type="EMBL" id="VOIH02000002">
    <property type="protein sequence ID" value="KAF3453693.1"/>
    <property type="molecule type" value="Genomic_DNA"/>
</dbReference>
<comment type="caution">
    <text evidence="14">The sequence shown here is derived from an EMBL/GenBank/DDBJ whole genome shotgun (WGS) entry which is preliminary data.</text>
</comment>
<organism evidence="14 15">
    <name type="scientific">Rhamnella rubrinervis</name>
    <dbReference type="NCBI Taxonomy" id="2594499"/>
    <lineage>
        <taxon>Eukaryota</taxon>
        <taxon>Viridiplantae</taxon>
        <taxon>Streptophyta</taxon>
        <taxon>Embryophyta</taxon>
        <taxon>Tracheophyta</taxon>
        <taxon>Spermatophyta</taxon>
        <taxon>Magnoliopsida</taxon>
        <taxon>eudicotyledons</taxon>
        <taxon>Gunneridae</taxon>
        <taxon>Pentapetalae</taxon>
        <taxon>rosids</taxon>
        <taxon>fabids</taxon>
        <taxon>Rosales</taxon>
        <taxon>Rhamnaceae</taxon>
        <taxon>rhamnoid group</taxon>
        <taxon>Rhamneae</taxon>
        <taxon>Rhamnella</taxon>
    </lineage>
</organism>
<dbReference type="PROSITE" id="PS00502">
    <property type="entry name" value="POLYGALACTURONASE"/>
    <property type="match status" value="1"/>
</dbReference>
<dbReference type="InterPro" id="IPR000743">
    <property type="entry name" value="Glyco_hydro_28"/>
</dbReference>
<name>A0A8K0HKF7_9ROSA</name>
<evidence type="ECO:0000256" key="4">
    <source>
        <dbReference type="ARBA" id="ARBA00022512"/>
    </source>
</evidence>
<dbReference type="PANTHER" id="PTHR31375">
    <property type="match status" value="1"/>
</dbReference>
<keyword evidence="15" id="KW-1185">Reference proteome</keyword>
<keyword evidence="10" id="KW-0961">Cell wall biogenesis/degradation</keyword>
<comment type="subcellular location">
    <subcellularLocation>
        <location evidence="1">Secreted</location>
        <location evidence="1">Cell wall</location>
    </subcellularLocation>
</comment>
<protein>
    <recommendedName>
        <fullName evidence="3">endo-polygalacturonase</fullName>
        <ecNumber evidence="3">3.2.1.15</ecNumber>
    </recommendedName>
</protein>
<evidence type="ECO:0000256" key="6">
    <source>
        <dbReference type="ARBA" id="ARBA00022729"/>
    </source>
</evidence>
<reference evidence="14" key="1">
    <citation type="submission" date="2020-03" db="EMBL/GenBank/DDBJ databases">
        <title>A high-quality chromosome-level genome assembly of a woody plant with both climbing and erect habits, Rhamnella rubrinervis.</title>
        <authorList>
            <person name="Lu Z."/>
            <person name="Yang Y."/>
            <person name="Zhu X."/>
            <person name="Sun Y."/>
        </authorList>
    </citation>
    <scope>NUCLEOTIDE SEQUENCE</scope>
    <source>
        <strain evidence="14">BYM</strain>
        <tissue evidence="14">Leaf</tissue>
    </source>
</reference>